<keyword evidence="6 7" id="KW-0472">Membrane</keyword>
<keyword evidence="10" id="KW-1185">Reference proteome</keyword>
<keyword evidence="3" id="KW-1003">Cell membrane</keyword>
<evidence type="ECO:0000256" key="4">
    <source>
        <dbReference type="ARBA" id="ARBA00022692"/>
    </source>
</evidence>
<keyword evidence="4 7" id="KW-0812">Transmembrane</keyword>
<keyword evidence="5 7" id="KW-1133">Transmembrane helix</keyword>
<comment type="caution">
    <text evidence="9">The sequence shown here is derived from an EMBL/GenBank/DDBJ whole genome shotgun (WGS) entry which is preliminary data.</text>
</comment>
<evidence type="ECO:0000256" key="3">
    <source>
        <dbReference type="ARBA" id="ARBA00022475"/>
    </source>
</evidence>
<reference evidence="9 10" key="1">
    <citation type="submission" date="2022-02" db="EMBL/GenBank/DDBJ databases">
        <title>Comparative genomics of the first Antarctic Pseudomonas spp. capable of biotransforming 2,4,6-Trinitrotoluene.</title>
        <authorList>
            <person name="Cabrera M.A."/>
            <person name="Marquez S.L."/>
            <person name="Perez-Donoso J.M."/>
        </authorList>
    </citation>
    <scope>NUCLEOTIDE SEQUENCE [LARGE SCALE GENOMIC DNA]</scope>
    <source>
        <strain evidence="9 10">TNT11</strain>
    </source>
</reference>
<feature type="non-terminal residue" evidence="9">
    <location>
        <position position="93"/>
    </location>
</feature>
<dbReference type="PANTHER" id="PTHR33778:SF3">
    <property type="entry name" value="PROTEIN MGTC"/>
    <property type="match status" value="1"/>
</dbReference>
<dbReference type="InterPro" id="IPR003416">
    <property type="entry name" value="MgtC/SapB/SrpB/YhiD_fam"/>
</dbReference>
<sequence>MQAINNINLNSLIDTVVSLTAAFILGGLIGFERQYRQRTAGLRTNVLVAVGARIFSSGKWAANPVAMAAAVTTKSGLKRKTKPTTITSTPISG</sequence>
<name>A0ABT0EF20_9PSED</name>
<dbReference type="InterPro" id="IPR049177">
    <property type="entry name" value="MgtC_SapB_SrpB_YhiD_N"/>
</dbReference>
<gene>
    <name evidence="9" type="ORF">L9Z73_07875</name>
</gene>
<comment type="subcellular location">
    <subcellularLocation>
        <location evidence="7">Cell inner membrane</location>
        <topology evidence="7">Multi-pass membrane protein</topology>
    </subcellularLocation>
    <subcellularLocation>
        <location evidence="1">Cell membrane</location>
        <topology evidence="1">Multi-pass membrane protein</topology>
    </subcellularLocation>
</comment>
<evidence type="ECO:0000313" key="9">
    <source>
        <dbReference type="EMBL" id="MCK1784275.1"/>
    </source>
</evidence>
<accession>A0ABT0EF20</accession>
<evidence type="ECO:0000256" key="5">
    <source>
        <dbReference type="ARBA" id="ARBA00022989"/>
    </source>
</evidence>
<dbReference type="PANTHER" id="PTHR33778">
    <property type="entry name" value="PROTEIN MGTC"/>
    <property type="match status" value="1"/>
</dbReference>
<evidence type="ECO:0000256" key="2">
    <source>
        <dbReference type="ARBA" id="ARBA00009298"/>
    </source>
</evidence>
<feature type="transmembrane region" description="Helical" evidence="7">
    <location>
        <begin position="12"/>
        <end position="31"/>
    </location>
</feature>
<evidence type="ECO:0000256" key="1">
    <source>
        <dbReference type="ARBA" id="ARBA00004651"/>
    </source>
</evidence>
<organism evidence="9 10">
    <name type="scientific">Pseudomonas emilianonis</name>
    <dbReference type="NCBI Taxonomy" id="2915812"/>
    <lineage>
        <taxon>Bacteria</taxon>
        <taxon>Pseudomonadati</taxon>
        <taxon>Pseudomonadota</taxon>
        <taxon>Gammaproteobacteria</taxon>
        <taxon>Pseudomonadales</taxon>
        <taxon>Pseudomonadaceae</taxon>
        <taxon>Pseudomonas</taxon>
    </lineage>
</organism>
<protein>
    <recommendedName>
        <fullName evidence="7">Protein MgtC</fullName>
    </recommendedName>
</protein>
<evidence type="ECO:0000256" key="6">
    <source>
        <dbReference type="ARBA" id="ARBA00023136"/>
    </source>
</evidence>
<keyword evidence="7" id="KW-0997">Cell inner membrane</keyword>
<dbReference type="PRINTS" id="PR01837">
    <property type="entry name" value="MGTCSAPBPROT"/>
</dbReference>
<comment type="similarity">
    <text evidence="2 7">Belongs to the MgtC/SapB family.</text>
</comment>
<evidence type="ECO:0000256" key="7">
    <source>
        <dbReference type="RuleBase" id="RU365041"/>
    </source>
</evidence>
<dbReference type="Proteomes" id="UP001317085">
    <property type="component" value="Unassembled WGS sequence"/>
</dbReference>
<feature type="domain" description="MgtC/SapB/SrpB/YhiD N-terminal" evidence="8">
    <location>
        <begin position="19"/>
        <end position="71"/>
    </location>
</feature>
<evidence type="ECO:0000313" key="10">
    <source>
        <dbReference type="Proteomes" id="UP001317085"/>
    </source>
</evidence>
<evidence type="ECO:0000259" key="8">
    <source>
        <dbReference type="Pfam" id="PF02308"/>
    </source>
</evidence>
<dbReference type="EMBL" id="JAKNRV010000046">
    <property type="protein sequence ID" value="MCK1784275.1"/>
    <property type="molecule type" value="Genomic_DNA"/>
</dbReference>
<proteinExistence type="inferred from homology"/>
<dbReference type="Pfam" id="PF02308">
    <property type="entry name" value="MgtC"/>
    <property type="match status" value="1"/>
</dbReference>
<comment type="caution">
    <text evidence="7">Lacks conserved residue(s) required for the propagation of feature annotation.</text>
</comment>